<dbReference type="OrthoDB" id="5781391at2759"/>
<name>A0A2A2LSQ6_9BILA</name>
<dbReference type="AlphaFoldDB" id="A0A2A2LSQ6"/>
<proteinExistence type="predicted"/>
<dbReference type="EMBL" id="LIAE01006459">
    <property type="protein sequence ID" value="PAV89284.1"/>
    <property type="molecule type" value="Genomic_DNA"/>
</dbReference>
<accession>A0A2A2LSQ6</accession>
<evidence type="ECO:0000313" key="2">
    <source>
        <dbReference type="Proteomes" id="UP000218231"/>
    </source>
</evidence>
<dbReference type="Proteomes" id="UP000218231">
    <property type="component" value="Unassembled WGS sequence"/>
</dbReference>
<keyword evidence="2" id="KW-1185">Reference proteome</keyword>
<gene>
    <name evidence="1" type="ORF">WR25_23020</name>
</gene>
<organism evidence="1 2">
    <name type="scientific">Diploscapter pachys</name>
    <dbReference type="NCBI Taxonomy" id="2018661"/>
    <lineage>
        <taxon>Eukaryota</taxon>
        <taxon>Metazoa</taxon>
        <taxon>Ecdysozoa</taxon>
        <taxon>Nematoda</taxon>
        <taxon>Chromadorea</taxon>
        <taxon>Rhabditida</taxon>
        <taxon>Rhabditina</taxon>
        <taxon>Rhabditomorpha</taxon>
        <taxon>Rhabditoidea</taxon>
        <taxon>Rhabditidae</taxon>
        <taxon>Diploscapter</taxon>
    </lineage>
</organism>
<protein>
    <submittedName>
        <fullName evidence="1">Uncharacterized protein</fullName>
    </submittedName>
</protein>
<comment type="caution">
    <text evidence="1">The sequence shown here is derived from an EMBL/GenBank/DDBJ whole genome shotgun (WGS) entry which is preliminary data.</text>
</comment>
<evidence type="ECO:0000313" key="1">
    <source>
        <dbReference type="EMBL" id="PAV89284.1"/>
    </source>
</evidence>
<reference evidence="1 2" key="1">
    <citation type="journal article" date="2017" name="Curr. Biol.">
        <title>Genome architecture and evolution of a unichromosomal asexual nematode.</title>
        <authorList>
            <person name="Fradin H."/>
            <person name="Zegar C."/>
            <person name="Gutwein M."/>
            <person name="Lucas J."/>
            <person name="Kovtun M."/>
            <person name="Corcoran D."/>
            <person name="Baugh L.R."/>
            <person name="Kiontke K."/>
            <person name="Gunsalus K."/>
            <person name="Fitch D.H."/>
            <person name="Piano F."/>
        </authorList>
    </citation>
    <scope>NUCLEOTIDE SEQUENCE [LARGE SCALE GENOMIC DNA]</scope>
    <source>
        <strain evidence="1">PF1309</strain>
    </source>
</reference>
<sequence length="217" mass="23981">MTATKLSISSAPRKSLVDIAADFGLLDITPSDLVCESSANGIFYYDYVLSCHHEPITGKVDLYLAKFDNRINLECLESCTIPAEHFDDGLPKSDLALMTLGVLIWKNNIAKCRLLCLVRDYDANCSASLEALKRATSKFRCLHHVHATGRRRGSNASTDSTDSHNGQHYVTEGMKMRVMLCQTRTVLDSISQQAVRETKALLNPASNPILCLCFPLV</sequence>